<dbReference type="STRING" id="33114.A0A2G2W1V4"/>
<name>A0A2G2W1V4_CAPBA</name>
<feature type="domain" description="At1g61320/AtMIF1 LRR" evidence="1">
    <location>
        <begin position="32"/>
        <end position="158"/>
    </location>
</feature>
<gene>
    <name evidence="2" type="ORF">CQW23_22777</name>
</gene>
<proteinExistence type="predicted"/>
<reference evidence="3" key="2">
    <citation type="journal article" date="2017" name="J. Anim. Genet.">
        <title>Multiple reference genome sequences of hot pepper reveal the massive evolution of plant disease resistance genes by retroduplication.</title>
        <authorList>
            <person name="Kim S."/>
            <person name="Park J."/>
            <person name="Yeom S.-I."/>
            <person name="Kim Y.-M."/>
            <person name="Seo E."/>
            <person name="Kim K.-T."/>
            <person name="Kim M.-S."/>
            <person name="Lee J.M."/>
            <person name="Cheong K."/>
            <person name="Shin H.-S."/>
            <person name="Kim S.-B."/>
            <person name="Han K."/>
            <person name="Lee J."/>
            <person name="Park M."/>
            <person name="Lee H.-A."/>
            <person name="Lee H.-Y."/>
            <person name="Lee Y."/>
            <person name="Oh S."/>
            <person name="Lee J.H."/>
            <person name="Choi E."/>
            <person name="Choi E."/>
            <person name="Lee S.E."/>
            <person name="Jeon J."/>
            <person name="Kim H."/>
            <person name="Choi G."/>
            <person name="Song H."/>
            <person name="Lee J."/>
            <person name="Lee S.-C."/>
            <person name="Kwon J.-K."/>
            <person name="Lee H.-Y."/>
            <person name="Koo N."/>
            <person name="Hong Y."/>
            <person name="Kim R.W."/>
            <person name="Kang W.-H."/>
            <person name="Huh J.H."/>
            <person name="Kang B.-C."/>
            <person name="Yang T.-J."/>
            <person name="Lee Y.-H."/>
            <person name="Bennetzen J.L."/>
            <person name="Choi D."/>
        </authorList>
    </citation>
    <scope>NUCLEOTIDE SEQUENCE [LARGE SCALE GENOMIC DNA]</scope>
    <source>
        <strain evidence="3">cv. PBC81</strain>
    </source>
</reference>
<dbReference type="Pfam" id="PF23622">
    <property type="entry name" value="LRR_At1g61320_AtMIF1"/>
    <property type="match status" value="1"/>
</dbReference>
<sequence>MVTTYKPGLMTLSTLKFKIDGCRYQVKKIDQILKRYRETKIPIEKFDLLNYSDSGGVYPMIDKWLDIALKNGVKEVKYTGFESWKLPREQRYPFPIVTVLATTKSLRELVLQCCNLESVTLCTSHDKGIKNCYSLRKLWLTDVYLDNTDKICYITCVLTLLHSWNSSQEKEEEDQSVY</sequence>
<dbReference type="AlphaFoldDB" id="A0A2G2W1V4"/>
<evidence type="ECO:0000313" key="2">
    <source>
        <dbReference type="EMBL" id="PHT39204.1"/>
    </source>
</evidence>
<keyword evidence="3" id="KW-1185">Reference proteome</keyword>
<reference evidence="2 3" key="1">
    <citation type="journal article" date="2017" name="Genome Biol.">
        <title>New reference genome sequences of hot pepper reveal the massive evolution of plant disease-resistance genes by retroduplication.</title>
        <authorList>
            <person name="Kim S."/>
            <person name="Park J."/>
            <person name="Yeom S.I."/>
            <person name="Kim Y.M."/>
            <person name="Seo E."/>
            <person name="Kim K.T."/>
            <person name="Kim M.S."/>
            <person name="Lee J.M."/>
            <person name="Cheong K."/>
            <person name="Shin H.S."/>
            <person name="Kim S.B."/>
            <person name="Han K."/>
            <person name="Lee J."/>
            <person name="Park M."/>
            <person name="Lee H.A."/>
            <person name="Lee H.Y."/>
            <person name="Lee Y."/>
            <person name="Oh S."/>
            <person name="Lee J.H."/>
            <person name="Choi E."/>
            <person name="Choi E."/>
            <person name="Lee S.E."/>
            <person name="Jeon J."/>
            <person name="Kim H."/>
            <person name="Choi G."/>
            <person name="Song H."/>
            <person name="Lee J."/>
            <person name="Lee S.C."/>
            <person name="Kwon J.K."/>
            <person name="Lee H.Y."/>
            <person name="Koo N."/>
            <person name="Hong Y."/>
            <person name="Kim R.W."/>
            <person name="Kang W.H."/>
            <person name="Huh J.H."/>
            <person name="Kang B.C."/>
            <person name="Yang T.J."/>
            <person name="Lee Y.H."/>
            <person name="Bennetzen J.L."/>
            <person name="Choi D."/>
        </authorList>
    </citation>
    <scope>NUCLEOTIDE SEQUENCE [LARGE SCALE GENOMIC DNA]</scope>
    <source>
        <strain evidence="3">cv. PBC81</strain>
    </source>
</reference>
<protein>
    <recommendedName>
        <fullName evidence="1">At1g61320/AtMIF1 LRR domain-containing protein</fullName>
    </recommendedName>
</protein>
<accession>A0A2G2W1V4</accession>
<evidence type="ECO:0000259" key="1">
    <source>
        <dbReference type="Pfam" id="PF23622"/>
    </source>
</evidence>
<dbReference type="Proteomes" id="UP000224567">
    <property type="component" value="Unassembled WGS sequence"/>
</dbReference>
<dbReference type="InterPro" id="IPR055357">
    <property type="entry name" value="LRR_At1g61320_AtMIF1"/>
</dbReference>
<evidence type="ECO:0000313" key="3">
    <source>
        <dbReference type="Proteomes" id="UP000224567"/>
    </source>
</evidence>
<dbReference type="EMBL" id="MLFT02000009">
    <property type="protein sequence ID" value="PHT39204.1"/>
    <property type="molecule type" value="Genomic_DNA"/>
</dbReference>
<dbReference type="OrthoDB" id="1534647at2759"/>
<organism evidence="2 3">
    <name type="scientific">Capsicum baccatum</name>
    <name type="common">Peruvian pepper</name>
    <dbReference type="NCBI Taxonomy" id="33114"/>
    <lineage>
        <taxon>Eukaryota</taxon>
        <taxon>Viridiplantae</taxon>
        <taxon>Streptophyta</taxon>
        <taxon>Embryophyta</taxon>
        <taxon>Tracheophyta</taxon>
        <taxon>Spermatophyta</taxon>
        <taxon>Magnoliopsida</taxon>
        <taxon>eudicotyledons</taxon>
        <taxon>Gunneridae</taxon>
        <taxon>Pentapetalae</taxon>
        <taxon>asterids</taxon>
        <taxon>lamiids</taxon>
        <taxon>Solanales</taxon>
        <taxon>Solanaceae</taxon>
        <taxon>Solanoideae</taxon>
        <taxon>Capsiceae</taxon>
        <taxon>Capsicum</taxon>
    </lineage>
</organism>
<comment type="caution">
    <text evidence="2">The sequence shown here is derived from an EMBL/GenBank/DDBJ whole genome shotgun (WGS) entry which is preliminary data.</text>
</comment>